<feature type="region of interest" description="Disordered" evidence="6">
    <location>
        <begin position="1"/>
        <end position="25"/>
    </location>
</feature>
<evidence type="ECO:0000256" key="6">
    <source>
        <dbReference type="SAM" id="MobiDB-lite"/>
    </source>
</evidence>
<protein>
    <submittedName>
        <fullName evidence="9">Uncharacterized protein</fullName>
    </submittedName>
</protein>
<keyword evidence="1 5" id="KW-0479">Metal-binding</keyword>
<reference evidence="9" key="1">
    <citation type="submission" date="2021-01" db="EMBL/GenBank/DDBJ databases">
        <authorList>
            <person name="Corre E."/>
            <person name="Pelletier E."/>
            <person name="Niang G."/>
            <person name="Scheremetjew M."/>
            <person name="Finn R."/>
            <person name="Kale V."/>
            <person name="Holt S."/>
            <person name="Cochrane G."/>
            <person name="Meng A."/>
            <person name="Brown T."/>
            <person name="Cohen L."/>
        </authorList>
    </citation>
    <scope>NUCLEOTIDE SEQUENCE</scope>
    <source>
        <strain evidence="9">CCMP2078</strain>
    </source>
</reference>
<organism evidence="9">
    <name type="scientific">Pinguiococcus pyrenoidosus</name>
    <dbReference type="NCBI Taxonomy" id="172671"/>
    <lineage>
        <taxon>Eukaryota</taxon>
        <taxon>Sar</taxon>
        <taxon>Stramenopiles</taxon>
        <taxon>Ochrophyta</taxon>
        <taxon>Pinguiophyceae</taxon>
        <taxon>Pinguiochrysidales</taxon>
        <taxon>Pinguiochrysidaceae</taxon>
        <taxon>Pinguiococcus</taxon>
    </lineage>
</organism>
<feature type="domain" description="CR-type" evidence="8">
    <location>
        <begin position="143"/>
        <end position="227"/>
    </location>
</feature>
<evidence type="ECO:0000256" key="2">
    <source>
        <dbReference type="ARBA" id="ARBA00022737"/>
    </source>
</evidence>
<keyword evidence="2" id="KW-0677">Repeat</keyword>
<dbReference type="Gene3D" id="2.10.230.10">
    <property type="entry name" value="Heat shock protein DnaJ, cysteine-rich domain"/>
    <property type="match status" value="1"/>
</dbReference>
<dbReference type="EMBL" id="HBEA01008934">
    <property type="protein sequence ID" value="CAD8257383.1"/>
    <property type="molecule type" value="Transcribed_RNA"/>
</dbReference>
<evidence type="ECO:0000256" key="3">
    <source>
        <dbReference type="ARBA" id="ARBA00022771"/>
    </source>
</evidence>
<feature type="region of interest" description="Disordered" evidence="6">
    <location>
        <begin position="390"/>
        <end position="422"/>
    </location>
</feature>
<dbReference type="SMART" id="SM00271">
    <property type="entry name" value="DnaJ"/>
    <property type="match status" value="1"/>
</dbReference>
<evidence type="ECO:0000259" key="7">
    <source>
        <dbReference type="PROSITE" id="PS50076"/>
    </source>
</evidence>
<dbReference type="InterPro" id="IPR036410">
    <property type="entry name" value="HSP_DnaJ_Cys-rich_dom_sf"/>
</dbReference>
<accession>A0A7R9U9L1</accession>
<dbReference type="PROSITE" id="PS50076">
    <property type="entry name" value="DNAJ_2"/>
    <property type="match status" value="1"/>
</dbReference>
<dbReference type="HAMAP" id="MF_01152">
    <property type="entry name" value="DnaJ"/>
    <property type="match status" value="1"/>
</dbReference>
<dbReference type="Pfam" id="PF01556">
    <property type="entry name" value="DnaJ_C"/>
    <property type="match status" value="1"/>
</dbReference>
<feature type="domain" description="J" evidence="7">
    <location>
        <begin position="29"/>
        <end position="90"/>
    </location>
</feature>
<evidence type="ECO:0000259" key="8">
    <source>
        <dbReference type="PROSITE" id="PS51188"/>
    </source>
</evidence>
<dbReference type="Pfam" id="PF00226">
    <property type="entry name" value="DnaJ"/>
    <property type="match status" value="1"/>
</dbReference>
<evidence type="ECO:0000256" key="1">
    <source>
        <dbReference type="ARBA" id="ARBA00022723"/>
    </source>
</evidence>
<dbReference type="InterPro" id="IPR008971">
    <property type="entry name" value="HSP40/DnaJ_pept-bd"/>
</dbReference>
<dbReference type="GO" id="GO:0051082">
    <property type="term" value="F:unfolded protein binding"/>
    <property type="evidence" value="ECO:0007669"/>
    <property type="project" value="InterPro"/>
</dbReference>
<dbReference type="CDD" id="cd10747">
    <property type="entry name" value="DnaJ_C"/>
    <property type="match status" value="1"/>
</dbReference>
<keyword evidence="3 5" id="KW-0863">Zinc-finger</keyword>
<dbReference type="InterPro" id="IPR036869">
    <property type="entry name" value="J_dom_sf"/>
</dbReference>
<dbReference type="Gene3D" id="2.60.260.20">
    <property type="entry name" value="Urease metallochaperone UreE, N-terminal domain"/>
    <property type="match status" value="2"/>
</dbReference>
<dbReference type="PANTHER" id="PTHR43888">
    <property type="entry name" value="DNAJ-LIKE-2, ISOFORM A-RELATED"/>
    <property type="match status" value="1"/>
</dbReference>
<keyword evidence="4 5" id="KW-0862">Zinc</keyword>
<dbReference type="AlphaFoldDB" id="A0A7R9U9L1"/>
<dbReference type="InterPro" id="IPR002939">
    <property type="entry name" value="DnaJ_C"/>
</dbReference>
<dbReference type="FunFam" id="2.10.230.10:FF:000001">
    <property type="entry name" value="DnaJ subfamily A member 2"/>
    <property type="match status" value="1"/>
</dbReference>
<gene>
    <name evidence="9" type="ORF">PPYR1160_LOCUS6875</name>
</gene>
<dbReference type="InterPro" id="IPR001623">
    <property type="entry name" value="DnaJ_domain"/>
</dbReference>
<sequence>MFFGGGDPFEHFGGGPGPARSREPVDNETYYRVLGVERECSNSEIKKAYRKLALKHHPDRGGDPEQFKLISEAYETLSDEEKRKRYDEGGKEAVENGGGGGAGGPEDVFSAFFGGGGRRDAGPKQVAPMKHVLRVGLEDLYNGKTSRLAITRDRKCGTCGGSGVRKGGVVRTCGTCNGRKVVVRVRQIGPMIQQVRTVCPDCNGTGVQIREGDRCPDCKGKKLTKDRKVLEVYVEKGMKSGDKIVMRGEGNEEPDVAPGDIVFVVEQREHDVFKRKGADLLMVKKISLSQALCGFTETITHLDDRVLTYTVAPGSVIKDQSLMRIEGEGMPIKGDPLQKGNLFIVFKIVFPESLSPDQVERIAAALGAPEPATLTGDEEEVFMEEVEIEQFGQTKASINRSEHYDEDDEDGQGPGGVQCQQM</sequence>
<dbReference type="GO" id="GO:0030544">
    <property type="term" value="F:Hsp70 protein binding"/>
    <property type="evidence" value="ECO:0007669"/>
    <property type="project" value="InterPro"/>
</dbReference>
<feature type="region of interest" description="Disordered" evidence="6">
    <location>
        <begin position="80"/>
        <end position="106"/>
    </location>
</feature>
<dbReference type="Pfam" id="PF00684">
    <property type="entry name" value="DnaJ_CXXCXGXG"/>
    <property type="match status" value="1"/>
</dbReference>
<dbReference type="GO" id="GO:0009408">
    <property type="term" value="P:response to heat"/>
    <property type="evidence" value="ECO:0007669"/>
    <property type="project" value="InterPro"/>
</dbReference>
<dbReference type="InterPro" id="IPR012724">
    <property type="entry name" value="DnaJ"/>
</dbReference>
<evidence type="ECO:0000313" key="9">
    <source>
        <dbReference type="EMBL" id="CAD8257383.1"/>
    </source>
</evidence>
<proteinExistence type="inferred from homology"/>
<dbReference type="SUPFAM" id="SSF57938">
    <property type="entry name" value="DnaJ/Hsp40 cysteine-rich domain"/>
    <property type="match status" value="1"/>
</dbReference>
<dbReference type="PRINTS" id="PR00625">
    <property type="entry name" value="JDOMAIN"/>
</dbReference>
<dbReference type="GO" id="GO:0006457">
    <property type="term" value="P:protein folding"/>
    <property type="evidence" value="ECO:0007669"/>
    <property type="project" value="InterPro"/>
</dbReference>
<dbReference type="SUPFAM" id="SSF46565">
    <property type="entry name" value="Chaperone J-domain"/>
    <property type="match status" value="1"/>
</dbReference>
<feature type="compositionally biased region" description="Gly residues" evidence="6">
    <location>
        <begin position="1"/>
        <end position="17"/>
    </location>
</feature>
<evidence type="ECO:0000256" key="4">
    <source>
        <dbReference type="ARBA" id="ARBA00022833"/>
    </source>
</evidence>
<dbReference type="InterPro" id="IPR044713">
    <property type="entry name" value="DNJA1/2-like"/>
</dbReference>
<dbReference type="CDD" id="cd06257">
    <property type="entry name" value="DnaJ"/>
    <property type="match status" value="1"/>
</dbReference>
<dbReference type="GO" id="GO:0008270">
    <property type="term" value="F:zinc ion binding"/>
    <property type="evidence" value="ECO:0007669"/>
    <property type="project" value="UniProtKB-KW"/>
</dbReference>
<dbReference type="PROSITE" id="PS00636">
    <property type="entry name" value="DNAJ_1"/>
    <property type="match status" value="1"/>
</dbReference>
<feature type="zinc finger region" description="CR-type" evidence="5">
    <location>
        <begin position="143"/>
        <end position="227"/>
    </location>
</feature>
<evidence type="ECO:0000256" key="5">
    <source>
        <dbReference type="PROSITE-ProRule" id="PRU00546"/>
    </source>
</evidence>
<name>A0A7R9U9L1_9STRA</name>
<dbReference type="Gene3D" id="1.10.287.110">
    <property type="entry name" value="DnaJ domain"/>
    <property type="match status" value="1"/>
</dbReference>
<dbReference type="FunFam" id="2.60.260.20:FF:000003">
    <property type="entry name" value="DnaJ subfamily A member 2"/>
    <property type="match status" value="1"/>
</dbReference>
<feature type="compositionally biased region" description="Basic and acidic residues" evidence="6">
    <location>
        <begin position="80"/>
        <end position="94"/>
    </location>
</feature>
<dbReference type="InterPro" id="IPR001305">
    <property type="entry name" value="HSP_DnaJ_Cys-rich_dom"/>
</dbReference>
<dbReference type="SUPFAM" id="SSF49493">
    <property type="entry name" value="HSP40/DnaJ peptide-binding domain"/>
    <property type="match status" value="2"/>
</dbReference>
<dbReference type="PROSITE" id="PS51188">
    <property type="entry name" value="ZF_CR"/>
    <property type="match status" value="1"/>
</dbReference>
<dbReference type="InterPro" id="IPR018253">
    <property type="entry name" value="DnaJ_domain_CS"/>
</dbReference>
<dbReference type="CDD" id="cd10719">
    <property type="entry name" value="DnaJ_zf"/>
    <property type="match status" value="1"/>
</dbReference>
<dbReference type="GO" id="GO:0005524">
    <property type="term" value="F:ATP binding"/>
    <property type="evidence" value="ECO:0007669"/>
    <property type="project" value="InterPro"/>
</dbReference>